<dbReference type="RefSeq" id="WP_307635130.1">
    <property type="nucleotide sequence ID" value="NZ_JAUSQL010000001.1"/>
</dbReference>
<sequence length="357" mass="37681">MKLVQLLREAWRDARRQVVPTLLLFVVSLGATVGALLTAGQQVAQREALENQLNHPSARVLTVREATGKLLNAQVVQLLRTTRGVESVIGVGEVTEADASVPGAKTTAWRVTDAAVPLALTRGRLPADGEAAIDESILGKLGWEVPSGVVRTGAGQEFAVVAGAKAREGYEAFAESVVVQDSQLTNMRSLVIMADTIDAVPSIQAAIRSYAGEETPGELSFESSGLAIVDRVTSGDFASYMRSILLTVIGLGSFLTTVVSLAYVLLYRRLLGRRRALGITRIDLAALTLARVTLPIALGAALAGVAADVVARAWLSPIPPQFTIAVGLVMVMTSSLTALIPIAWAVNRDPVSILRTA</sequence>
<evidence type="ECO:0000313" key="2">
    <source>
        <dbReference type="EMBL" id="MDP9833036.1"/>
    </source>
</evidence>
<protein>
    <submittedName>
        <fullName evidence="2">ABC transport system permease protein</fullName>
    </submittedName>
</protein>
<accession>A0ABT9PJZ1</accession>
<feature type="transmembrane region" description="Helical" evidence="1">
    <location>
        <begin position="21"/>
        <end position="40"/>
    </location>
</feature>
<keyword evidence="1" id="KW-0472">Membrane</keyword>
<keyword evidence="3" id="KW-1185">Reference proteome</keyword>
<proteinExistence type="predicted"/>
<keyword evidence="1" id="KW-1133">Transmembrane helix</keyword>
<dbReference type="Proteomes" id="UP001230145">
    <property type="component" value="Unassembled WGS sequence"/>
</dbReference>
<dbReference type="EMBL" id="JAUSQL010000001">
    <property type="protein sequence ID" value="MDP9833036.1"/>
    <property type="molecule type" value="Genomic_DNA"/>
</dbReference>
<comment type="caution">
    <text evidence="2">The sequence shown here is derived from an EMBL/GenBank/DDBJ whole genome shotgun (WGS) entry which is preliminary data.</text>
</comment>
<reference evidence="2 3" key="1">
    <citation type="submission" date="2023-07" db="EMBL/GenBank/DDBJ databases">
        <title>Sequencing the genomes of 1000 actinobacteria strains.</title>
        <authorList>
            <person name="Klenk H.-P."/>
        </authorList>
    </citation>
    <scope>NUCLEOTIDE SEQUENCE [LARGE SCALE GENOMIC DNA]</scope>
    <source>
        <strain evidence="2 3">DSM 19515</strain>
    </source>
</reference>
<evidence type="ECO:0000313" key="3">
    <source>
        <dbReference type="Proteomes" id="UP001230145"/>
    </source>
</evidence>
<keyword evidence="1" id="KW-0812">Transmembrane</keyword>
<gene>
    <name evidence="2" type="ORF">J2S45_001715</name>
</gene>
<name>A0ABT9PJZ1_9ACTO</name>
<feature type="transmembrane region" description="Helical" evidence="1">
    <location>
        <begin position="322"/>
        <end position="346"/>
    </location>
</feature>
<feature type="transmembrane region" description="Helical" evidence="1">
    <location>
        <begin position="244"/>
        <end position="267"/>
    </location>
</feature>
<evidence type="ECO:0000256" key="1">
    <source>
        <dbReference type="SAM" id="Phobius"/>
    </source>
</evidence>
<organism evidence="2 3">
    <name type="scientific">Trueperella abortisuis</name>
    <dbReference type="NCBI Taxonomy" id="445930"/>
    <lineage>
        <taxon>Bacteria</taxon>
        <taxon>Bacillati</taxon>
        <taxon>Actinomycetota</taxon>
        <taxon>Actinomycetes</taxon>
        <taxon>Actinomycetales</taxon>
        <taxon>Actinomycetaceae</taxon>
        <taxon>Trueperella</taxon>
    </lineage>
</organism>
<feature type="transmembrane region" description="Helical" evidence="1">
    <location>
        <begin position="288"/>
        <end position="310"/>
    </location>
</feature>